<feature type="region of interest" description="Disordered" evidence="1">
    <location>
        <begin position="1"/>
        <end position="33"/>
    </location>
</feature>
<dbReference type="RefSeq" id="XP_013439088.1">
    <property type="nucleotide sequence ID" value="XM_013583634.1"/>
</dbReference>
<dbReference type="GeneID" id="25476037"/>
<feature type="compositionally biased region" description="Low complexity" evidence="1">
    <location>
        <begin position="471"/>
        <end position="495"/>
    </location>
</feature>
<feature type="compositionally biased region" description="Gly residues" evidence="1">
    <location>
        <begin position="11"/>
        <end position="25"/>
    </location>
</feature>
<name>U6ML13_9EIME</name>
<feature type="region of interest" description="Disordered" evidence="1">
    <location>
        <begin position="439"/>
        <end position="497"/>
    </location>
</feature>
<evidence type="ECO:0000313" key="2">
    <source>
        <dbReference type="EMBL" id="CDJ63763.1"/>
    </source>
</evidence>
<feature type="compositionally biased region" description="Polar residues" evidence="1">
    <location>
        <begin position="94"/>
        <end position="112"/>
    </location>
</feature>
<organism evidence="2 3">
    <name type="scientific">Eimeria necatrix</name>
    <dbReference type="NCBI Taxonomy" id="51315"/>
    <lineage>
        <taxon>Eukaryota</taxon>
        <taxon>Sar</taxon>
        <taxon>Alveolata</taxon>
        <taxon>Apicomplexa</taxon>
        <taxon>Conoidasida</taxon>
        <taxon>Coccidia</taxon>
        <taxon>Eucoccidiorida</taxon>
        <taxon>Eimeriorina</taxon>
        <taxon>Eimeriidae</taxon>
        <taxon>Eimeria</taxon>
    </lineage>
</organism>
<accession>U6ML13</accession>
<protein>
    <submittedName>
        <fullName evidence="2">Uncharacterized protein</fullName>
    </submittedName>
</protein>
<gene>
    <name evidence="2" type="ORF">ENH_00058970</name>
</gene>
<dbReference type="EMBL" id="HG722867">
    <property type="protein sequence ID" value="CDJ63763.1"/>
    <property type="molecule type" value="Genomic_DNA"/>
</dbReference>
<dbReference type="Proteomes" id="UP000030754">
    <property type="component" value="Unassembled WGS sequence"/>
</dbReference>
<reference evidence="2" key="1">
    <citation type="submission" date="2013-10" db="EMBL/GenBank/DDBJ databases">
        <title>Genomic analysis of the causative agents of coccidiosis in chickens.</title>
        <authorList>
            <person name="Reid A.J."/>
            <person name="Blake D."/>
            <person name="Billington K."/>
            <person name="Browne H."/>
            <person name="Dunn M."/>
            <person name="Hung S."/>
            <person name="Kawahara F."/>
            <person name="Miranda-Saavedra D."/>
            <person name="Mourier T."/>
            <person name="Nagra H."/>
            <person name="Otto T.D."/>
            <person name="Rawlings N."/>
            <person name="Sanchez A."/>
            <person name="Sanders M."/>
            <person name="Subramaniam C."/>
            <person name="Tay Y."/>
            <person name="Dear P."/>
            <person name="Doerig C."/>
            <person name="Gruber A."/>
            <person name="Parkinson J."/>
            <person name="Shirley M."/>
            <person name="Wan K.L."/>
            <person name="Berriman M."/>
            <person name="Tomley F."/>
            <person name="Pain A."/>
        </authorList>
    </citation>
    <scope>NUCLEOTIDE SEQUENCE [LARGE SCALE GENOMIC DNA]</scope>
    <source>
        <strain evidence="2">Houghton</strain>
    </source>
</reference>
<dbReference type="OrthoDB" id="347301at2759"/>
<feature type="region of interest" description="Disordered" evidence="1">
    <location>
        <begin position="94"/>
        <end position="166"/>
    </location>
</feature>
<sequence length="654" mass="69582">MRPQGEQGSAAPGGPGEKGSPGSPGGLEAPTAAMEKLFISPPTPANEVLRAQAAARVAAVARSLSDTEASLETAAAGRIPRILAEATDRRVWWQSQQRSSTAAAHPANSQRQPHAAAADALAHGTTDPGSSSAGEDVCRLRVRCSRRQQQQTEGSGSRKPGRHKHRRWLHQQLLVAALRRLISTSGDDPADATDFWGAPCHPSCWQLLQKDPVARELYIKRREGTAEAFLGPAAAPEGGGAELADPLSQRRNHCLRLMKKQQQQQQQLQQQLQQQQWQRQQCRTGGSAVRAASSDGLRHSELLRQTVAVDEQSDTDMEFPSKAAAAAAAAATAAAAPTGSADAAGSPTASALARELEVQRLLLQQLEGSELQLLPSVQRIKSLRAAFKPMRQITKDVSTLFSLSAALEEAIRGAYSSLSSVKGGLQQLLHQLLQQHAAEAASAPEQQKHKPILSCSNSSSSSSADRGALPSASSSNSSNNLSSSNSSSSSASSSLRCMRLNKDSERVRAEGMSQEPFSDEEAQMLSFVKRLQRQAAAAAARTAAAKTEADEQEGREWLVLWRLNGFERKVAHALVSLTSDLDSISLCPPDHPAPNSRAACSPQQQQQLLLASKRKGSSKVPKAVVICRKYHAETASLPPVSLAALLVCAATAAL</sequence>
<reference evidence="2" key="2">
    <citation type="submission" date="2013-10" db="EMBL/GenBank/DDBJ databases">
        <authorList>
            <person name="Aslett M."/>
        </authorList>
    </citation>
    <scope>NUCLEOTIDE SEQUENCE [LARGE SCALE GENOMIC DNA]</scope>
    <source>
        <strain evidence="2">Houghton</strain>
    </source>
</reference>
<evidence type="ECO:0000313" key="3">
    <source>
        <dbReference type="Proteomes" id="UP000030754"/>
    </source>
</evidence>
<proteinExistence type="predicted"/>
<evidence type="ECO:0000256" key="1">
    <source>
        <dbReference type="SAM" id="MobiDB-lite"/>
    </source>
</evidence>
<feature type="compositionally biased region" description="Low complexity" evidence="1">
    <location>
        <begin position="454"/>
        <end position="463"/>
    </location>
</feature>
<dbReference type="VEuPathDB" id="ToxoDB:ENH_00058970"/>
<keyword evidence="3" id="KW-1185">Reference proteome</keyword>
<dbReference type="AlphaFoldDB" id="U6ML13"/>